<dbReference type="Proteomes" id="UP000256512">
    <property type="component" value="Unassembled WGS sequence"/>
</dbReference>
<name>A0A3D9BB95_9FLAO</name>
<proteinExistence type="predicted"/>
<reference evidence="1 2" key="1">
    <citation type="journal article" date="2006" name="Int. J. Syst. Evol. Microbiol.">
        <title>Chryseobacterium piscium sp. nov., isolated from fish of the South Atlantic Ocean off South Africa.</title>
        <authorList>
            <person name="de Beer H."/>
            <person name="Hugo C.J."/>
            <person name="Jooste P.J."/>
            <person name="Vancanneyt M."/>
            <person name="Coenye T."/>
            <person name="Vandamme P."/>
        </authorList>
    </citation>
    <scope>NUCLEOTIDE SEQUENCE [LARGE SCALE GENOMIC DNA]</scope>
    <source>
        <strain evidence="1 2">CCUG 51923</strain>
    </source>
</reference>
<gene>
    <name evidence="1" type="ORF">DRF62_18590</name>
</gene>
<dbReference type="RefSeq" id="WP_115951637.1">
    <property type="nucleotide sequence ID" value="NZ_QNVS01000092.1"/>
</dbReference>
<evidence type="ECO:0000313" key="1">
    <source>
        <dbReference type="EMBL" id="REC50803.1"/>
    </source>
</evidence>
<accession>A0A3D9BB95</accession>
<organism evidence="1 2">
    <name type="scientific">Chryseobacterium piscium</name>
    <dbReference type="NCBI Taxonomy" id="333702"/>
    <lineage>
        <taxon>Bacteria</taxon>
        <taxon>Pseudomonadati</taxon>
        <taxon>Bacteroidota</taxon>
        <taxon>Flavobacteriia</taxon>
        <taxon>Flavobacteriales</taxon>
        <taxon>Weeksellaceae</taxon>
        <taxon>Chryseobacterium group</taxon>
        <taxon>Chryseobacterium</taxon>
    </lineage>
</organism>
<sequence length="123" mass="14608">MIINKLIRTGICFSVMKSYSYLTKAKYYQNVEYEILALSEDFRTLQDDDFRLNNDEAETPKLWINPDGIISRTMTTKEISEFRIMKDDYFTEVFNTVDGIVFELKTRSFHTLFKEFNKKKLTG</sequence>
<dbReference type="EMBL" id="QNVS01000092">
    <property type="protein sequence ID" value="REC50803.1"/>
    <property type="molecule type" value="Genomic_DNA"/>
</dbReference>
<keyword evidence="2" id="KW-1185">Reference proteome</keyword>
<protein>
    <submittedName>
        <fullName evidence="1">Uncharacterized protein</fullName>
    </submittedName>
</protein>
<dbReference type="AlphaFoldDB" id="A0A3D9BB95"/>
<comment type="caution">
    <text evidence="1">The sequence shown here is derived from an EMBL/GenBank/DDBJ whole genome shotgun (WGS) entry which is preliminary data.</text>
</comment>
<evidence type="ECO:0000313" key="2">
    <source>
        <dbReference type="Proteomes" id="UP000256512"/>
    </source>
</evidence>